<evidence type="ECO:0000256" key="3">
    <source>
        <dbReference type="ARBA" id="ARBA00023163"/>
    </source>
</evidence>
<evidence type="ECO:0000259" key="4">
    <source>
        <dbReference type="Pfam" id="PF00717"/>
    </source>
</evidence>
<organism evidence="5 6">
    <name type="scientific">Kaistia geumhonensis</name>
    <dbReference type="NCBI Taxonomy" id="410839"/>
    <lineage>
        <taxon>Bacteria</taxon>
        <taxon>Pseudomonadati</taxon>
        <taxon>Pseudomonadota</taxon>
        <taxon>Alphaproteobacteria</taxon>
        <taxon>Hyphomicrobiales</taxon>
        <taxon>Kaistiaceae</taxon>
        <taxon>Kaistia</taxon>
    </lineage>
</organism>
<keyword evidence="6" id="KW-1185">Reference proteome</keyword>
<keyword evidence="2" id="KW-0238">DNA-binding</keyword>
<proteinExistence type="predicted"/>
<evidence type="ECO:0000313" key="5">
    <source>
        <dbReference type="EMBL" id="MDQ0516359.1"/>
    </source>
</evidence>
<keyword evidence="3" id="KW-0804">Transcription</keyword>
<dbReference type="PANTHER" id="PTHR40661">
    <property type="match status" value="1"/>
</dbReference>
<name>A0ABU0M5W6_9HYPH</name>
<dbReference type="Proteomes" id="UP001223743">
    <property type="component" value="Unassembled WGS sequence"/>
</dbReference>
<dbReference type="Gene3D" id="2.10.109.10">
    <property type="entry name" value="Umud Fragment, subunit A"/>
    <property type="match status" value="1"/>
</dbReference>
<dbReference type="InterPro" id="IPR039418">
    <property type="entry name" value="LexA-like"/>
</dbReference>
<dbReference type="InterPro" id="IPR036286">
    <property type="entry name" value="LexA/Signal_pep-like_sf"/>
</dbReference>
<protein>
    <submittedName>
        <fullName evidence="5">Phage repressor protein C with HTH and peptisase S24 domain</fullName>
    </submittedName>
</protein>
<reference evidence="5 6" key="1">
    <citation type="submission" date="2023-07" db="EMBL/GenBank/DDBJ databases">
        <title>Genomic Encyclopedia of Type Strains, Phase IV (KMG-IV): sequencing the most valuable type-strain genomes for metagenomic binning, comparative biology and taxonomic classification.</title>
        <authorList>
            <person name="Goeker M."/>
        </authorList>
    </citation>
    <scope>NUCLEOTIDE SEQUENCE [LARGE SCALE GENOMIC DNA]</scope>
    <source>
        <strain evidence="5 6">B1-1</strain>
    </source>
</reference>
<feature type="domain" description="Peptidase S24/S26A/S26B/S26C" evidence="4">
    <location>
        <begin position="92"/>
        <end position="212"/>
    </location>
</feature>
<dbReference type="PANTHER" id="PTHR40661:SF3">
    <property type="entry name" value="FELS-1 PROPHAGE TRANSCRIPTIONAL REGULATOR"/>
    <property type="match status" value="1"/>
</dbReference>
<accession>A0ABU0M5W6</accession>
<dbReference type="CDD" id="cd06529">
    <property type="entry name" value="S24_LexA-like"/>
    <property type="match status" value="1"/>
</dbReference>
<dbReference type="SUPFAM" id="SSF51306">
    <property type="entry name" value="LexA/Signal peptidase"/>
    <property type="match status" value="1"/>
</dbReference>
<dbReference type="InterPro" id="IPR015927">
    <property type="entry name" value="Peptidase_S24_S26A/B/C"/>
</dbReference>
<evidence type="ECO:0000256" key="1">
    <source>
        <dbReference type="ARBA" id="ARBA00023015"/>
    </source>
</evidence>
<dbReference type="EMBL" id="JAUSWJ010000001">
    <property type="protein sequence ID" value="MDQ0516359.1"/>
    <property type="molecule type" value="Genomic_DNA"/>
</dbReference>
<keyword evidence="1" id="KW-0805">Transcription regulation</keyword>
<comment type="caution">
    <text evidence="5">The sequence shown here is derived from an EMBL/GenBank/DDBJ whole genome shotgun (WGS) entry which is preliminary data.</text>
</comment>
<dbReference type="Pfam" id="PF00717">
    <property type="entry name" value="Peptidase_S24"/>
    <property type="match status" value="1"/>
</dbReference>
<gene>
    <name evidence="5" type="ORF">QO015_001972</name>
</gene>
<evidence type="ECO:0000256" key="2">
    <source>
        <dbReference type="ARBA" id="ARBA00023125"/>
    </source>
</evidence>
<evidence type="ECO:0000313" key="6">
    <source>
        <dbReference type="Proteomes" id="UP001223743"/>
    </source>
</evidence>
<dbReference type="RefSeq" id="WP_266279705.1">
    <property type="nucleotide sequence ID" value="NZ_JAPKNF010000001.1"/>
</dbReference>
<sequence>MLSHERIWTAIDVLAERHALSVSGLAKRAGLDPTTFNRSKRVGSDGRPRWPSTESISKILEATGESVERFLGIAAGTSAALAEIDRPFRQVPLIGFAQAGAGGFFDDGGFPAGQGWYEVSFPQSRNTEGVYALEVSGDSMMPLYRHGDVIIVSPTAPCHVGDRVVVRTQQGEVMAKVLARRDASRVELASLNPDHAPRSLATHEIDWIARIIWASQ</sequence>